<gene>
    <name evidence="3" type="ORF">AL503_001210</name>
</gene>
<dbReference type="GO" id="GO:0008237">
    <property type="term" value="F:metallopeptidase activity"/>
    <property type="evidence" value="ECO:0007669"/>
    <property type="project" value="UniProtKB-KW"/>
</dbReference>
<dbReference type="EMBL" id="LORN02000006">
    <property type="protein sequence ID" value="PNN29936.1"/>
    <property type="molecule type" value="Genomic_DNA"/>
</dbReference>
<dbReference type="AlphaFoldDB" id="A0A2K0AY24"/>
<dbReference type="Pfam" id="PF02517">
    <property type="entry name" value="Rce1-like"/>
    <property type="match status" value="1"/>
</dbReference>
<feature type="transmembrane region" description="Helical" evidence="1">
    <location>
        <begin position="222"/>
        <end position="240"/>
    </location>
</feature>
<dbReference type="GO" id="GO:0006508">
    <property type="term" value="P:proteolysis"/>
    <property type="evidence" value="ECO:0007669"/>
    <property type="project" value="UniProtKB-KW"/>
</dbReference>
<evidence type="ECO:0000259" key="2">
    <source>
        <dbReference type="Pfam" id="PF02517"/>
    </source>
</evidence>
<keyword evidence="3" id="KW-0482">Metalloprotease</keyword>
<dbReference type="Proteomes" id="UP000053523">
    <property type="component" value="Unassembled WGS sequence"/>
</dbReference>
<keyword evidence="1" id="KW-0472">Membrane</keyword>
<feature type="transmembrane region" description="Helical" evidence="1">
    <location>
        <begin position="122"/>
        <end position="147"/>
    </location>
</feature>
<reference evidence="3 4" key="1">
    <citation type="submission" date="2017-12" db="EMBL/GenBank/DDBJ databases">
        <title>FDA dAtabase for Regulatory Grade micrObial Sequences (FDA-ARGOS): Supporting development and validation of Infectious Disease Dx tests.</title>
        <authorList>
            <person name="Hoffmann M."/>
            <person name="Allard M."/>
            <person name="Evans P."/>
            <person name="Brown E."/>
            <person name="Tallon L."/>
            <person name="Sadzewicz L."/>
            <person name="Sengamalay N."/>
            <person name="Ott S."/>
            <person name="Godinez A."/>
            <person name="Nagaraj S."/>
            <person name="Vavikolanu K."/>
            <person name="Aluvathingal J."/>
            <person name="Nadendla S."/>
            <person name="Sichtig H."/>
        </authorList>
    </citation>
    <scope>NUCLEOTIDE SEQUENCE [LARGE SCALE GENOMIC DNA]</scope>
    <source>
        <strain evidence="3 4">FDAARGOS_148</strain>
    </source>
</reference>
<dbReference type="GO" id="GO:0004175">
    <property type="term" value="F:endopeptidase activity"/>
    <property type="evidence" value="ECO:0007669"/>
    <property type="project" value="UniProtKB-ARBA"/>
</dbReference>
<keyword evidence="3" id="KW-0645">Protease</keyword>
<feature type="transmembrane region" description="Helical" evidence="1">
    <location>
        <begin position="195"/>
        <end position="215"/>
    </location>
</feature>
<dbReference type="RefSeq" id="WP_053026920.1">
    <property type="nucleotide sequence ID" value="NZ_CAJCGD010000009.1"/>
</dbReference>
<keyword evidence="3" id="KW-0378">Hydrolase</keyword>
<feature type="transmembrane region" description="Helical" evidence="1">
    <location>
        <begin position="74"/>
        <end position="95"/>
    </location>
</feature>
<keyword evidence="1" id="KW-0812">Transmembrane</keyword>
<dbReference type="PANTHER" id="PTHR35797">
    <property type="entry name" value="PROTEASE-RELATED"/>
    <property type="match status" value="1"/>
</dbReference>
<protein>
    <submittedName>
        <fullName evidence="3">CPBP family intramembrane metalloprotease</fullName>
    </submittedName>
</protein>
<evidence type="ECO:0000313" key="3">
    <source>
        <dbReference type="EMBL" id="PNN29936.1"/>
    </source>
</evidence>
<feature type="domain" description="CAAX prenyl protease 2/Lysostaphin resistance protein A-like" evidence="2">
    <location>
        <begin position="134"/>
        <end position="233"/>
    </location>
</feature>
<organism evidence="3 4">
    <name type="scientific">Staphylococcus haemolyticus</name>
    <dbReference type="NCBI Taxonomy" id="1283"/>
    <lineage>
        <taxon>Bacteria</taxon>
        <taxon>Bacillati</taxon>
        <taxon>Bacillota</taxon>
        <taxon>Bacilli</taxon>
        <taxon>Bacillales</taxon>
        <taxon>Staphylococcaceae</taxon>
        <taxon>Staphylococcus</taxon>
    </lineage>
</organism>
<comment type="caution">
    <text evidence="3">The sequence shown here is derived from an EMBL/GenBank/DDBJ whole genome shotgun (WGS) entry which is preliminary data.</text>
</comment>
<dbReference type="PANTHER" id="PTHR35797:SF1">
    <property type="entry name" value="PROTEASE"/>
    <property type="match status" value="1"/>
</dbReference>
<dbReference type="InterPro" id="IPR042150">
    <property type="entry name" value="MmRce1-like"/>
</dbReference>
<feature type="transmembrane region" description="Helical" evidence="1">
    <location>
        <begin position="32"/>
        <end position="54"/>
    </location>
</feature>
<proteinExistence type="predicted"/>
<feature type="transmembrane region" description="Helical" evidence="1">
    <location>
        <begin position="5"/>
        <end position="26"/>
    </location>
</feature>
<feature type="transmembrane region" description="Helical" evidence="1">
    <location>
        <begin position="168"/>
        <end position="189"/>
    </location>
</feature>
<evidence type="ECO:0000313" key="4">
    <source>
        <dbReference type="Proteomes" id="UP000053523"/>
    </source>
</evidence>
<dbReference type="GO" id="GO:0080120">
    <property type="term" value="P:CAAX-box protein maturation"/>
    <property type="evidence" value="ECO:0007669"/>
    <property type="project" value="UniProtKB-ARBA"/>
</dbReference>
<name>A0A2K0AY24_STAHA</name>
<accession>A0A2K0AY24</accession>
<keyword evidence="1" id="KW-1133">Transmembrane helix</keyword>
<feature type="transmembrane region" description="Helical" evidence="1">
    <location>
        <begin position="252"/>
        <end position="273"/>
    </location>
</feature>
<dbReference type="InterPro" id="IPR003675">
    <property type="entry name" value="Rce1/LyrA-like_dom"/>
</dbReference>
<sequence>MRRSLLTYIILVFVLTYSIEGLVYLIGGLQAFSIIASLTMLFPAITAIIVWAIYYRDKKFWKFFGLRLGKIKNWFIHPLMMLLALIIIYLISYMLNPNQFLNSTEQQDRMKDIFIFLPDVPLFINLLIPIILNLSIGILFSMIAYLDEELGWRAFMYPKLTNIGVTKGLILGGFIWGLWHLPLILMGHNYPNHPILGNMMMILMCIPFGIILFYSYIKSGNIFVPAIMHGILNQFSSTVTTFSIKESQFNPLLYGSTGLVGIVIFSLIALFLIKTIKKSNHIYNF</sequence>
<evidence type="ECO:0000256" key="1">
    <source>
        <dbReference type="SAM" id="Phobius"/>
    </source>
</evidence>